<protein>
    <recommendedName>
        <fullName evidence="3">AbrB/MazE/SpoVT family DNA-binding domain-containing protein</fullName>
    </recommendedName>
</protein>
<dbReference type="InterPro" id="IPR037914">
    <property type="entry name" value="SpoVT-AbrB_sf"/>
</dbReference>
<organism evidence="1 2">
    <name type="scientific">Pseudomonas oryzae</name>
    <dbReference type="NCBI Taxonomy" id="1392877"/>
    <lineage>
        <taxon>Bacteria</taxon>
        <taxon>Pseudomonadati</taxon>
        <taxon>Pseudomonadota</taxon>
        <taxon>Gammaproteobacteria</taxon>
        <taxon>Pseudomonadales</taxon>
        <taxon>Pseudomonadaceae</taxon>
        <taxon>Pseudomonas</taxon>
    </lineage>
</organism>
<reference evidence="2" key="1">
    <citation type="submission" date="2016-10" db="EMBL/GenBank/DDBJ databases">
        <authorList>
            <person name="Varghese N."/>
            <person name="Submissions S."/>
        </authorList>
    </citation>
    <scope>NUCLEOTIDE SEQUENCE [LARGE SCALE GENOMIC DNA]</scope>
    <source>
        <strain evidence="2">KCTC 32247</strain>
    </source>
</reference>
<dbReference type="STRING" id="1392877.SAMN05216221_2230"/>
<dbReference type="EMBL" id="LT629751">
    <property type="protein sequence ID" value="SDS62268.1"/>
    <property type="molecule type" value="Genomic_DNA"/>
</dbReference>
<dbReference type="OrthoDB" id="6898838at2"/>
<dbReference type="Gene3D" id="2.10.260.10">
    <property type="match status" value="1"/>
</dbReference>
<proteinExistence type="predicted"/>
<accession>A0A1H1TPV1</accession>
<evidence type="ECO:0008006" key="3">
    <source>
        <dbReference type="Google" id="ProtNLM"/>
    </source>
</evidence>
<keyword evidence="2" id="KW-1185">Reference proteome</keyword>
<dbReference type="AlphaFoldDB" id="A0A1H1TPV1"/>
<name>A0A1H1TPV1_9PSED</name>
<dbReference type="Proteomes" id="UP000243359">
    <property type="component" value="Chromosome I"/>
</dbReference>
<evidence type="ECO:0000313" key="1">
    <source>
        <dbReference type="EMBL" id="SDS62268.1"/>
    </source>
</evidence>
<sequence length="86" mass="9562">MPINLPIEDWDGEPAVRLPDEVLQRLDLQVGDSLYLVEAWVGDGPRLVLSKTPEIPDRVDALVAQWERELAEEQAESAPPGSSKDE</sequence>
<gene>
    <name evidence="1" type="ORF">SAMN05216221_2230</name>
</gene>
<dbReference type="SUPFAM" id="SSF89447">
    <property type="entry name" value="AbrB/MazE/MraZ-like"/>
    <property type="match status" value="1"/>
</dbReference>
<evidence type="ECO:0000313" key="2">
    <source>
        <dbReference type="Proteomes" id="UP000243359"/>
    </source>
</evidence>
<dbReference type="RefSeq" id="WP_090349009.1">
    <property type="nucleotide sequence ID" value="NZ_LT629751.1"/>
</dbReference>